<gene>
    <name evidence="2" type="ORF">GALL_354900</name>
</gene>
<dbReference type="SUPFAM" id="SSF55729">
    <property type="entry name" value="Acyl-CoA N-acyltransferases (Nat)"/>
    <property type="match status" value="1"/>
</dbReference>
<dbReference type="Pfam" id="PF21926">
    <property type="entry name" value="FeeM"/>
    <property type="match status" value="1"/>
</dbReference>
<comment type="caution">
    <text evidence="2">The sequence shown here is derived from an EMBL/GenBank/DDBJ whole genome shotgun (WGS) entry which is preliminary data.</text>
</comment>
<feature type="domain" description="N-acyl amino acid synthase FeeM catalytic core" evidence="1">
    <location>
        <begin position="60"/>
        <end position="211"/>
    </location>
</feature>
<dbReference type="InterPro" id="IPR016181">
    <property type="entry name" value="Acyl_CoA_acyltransferase"/>
</dbReference>
<dbReference type="AlphaFoldDB" id="A0A1J5R3I6"/>
<evidence type="ECO:0000313" key="2">
    <source>
        <dbReference type="EMBL" id="OIQ82717.1"/>
    </source>
</evidence>
<reference evidence="2" key="1">
    <citation type="submission" date="2016-10" db="EMBL/GenBank/DDBJ databases">
        <title>Sequence of Gallionella enrichment culture.</title>
        <authorList>
            <person name="Poehlein A."/>
            <person name="Muehling M."/>
            <person name="Daniel R."/>
        </authorList>
    </citation>
    <scope>NUCLEOTIDE SEQUENCE</scope>
</reference>
<proteinExistence type="predicted"/>
<name>A0A1J5R3I6_9ZZZZ</name>
<dbReference type="EMBL" id="MLJW01000774">
    <property type="protein sequence ID" value="OIQ82717.1"/>
    <property type="molecule type" value="Genomic_DNA"/>
</dbReference>
<dbReference type="Gene3D" id="3.40.630.30">
    <property type="match status" value="1"/>
</dbReference>
<accession>A0A1J5R3I6</accession>
<evidence type="ECO:0000259" key="1">
    <source>
        <dbReference type="Pfam" id="PF21926"/>
    </source>
</evidence>
<protein>
    <recommendedName>
        <fullName evidence="1">N-acyl amino acid synthase FeeM catalytic core domain-containing protein</fullName>
    </recommendedName>
</protein>
<organism evidence="2">
    <name type="scientific">mine drainage metagenome</name>
    <dbReference type="NCBI Taxonomy" id="410659"/>
    <lineage>
        <taxon>unclassified sequences</taxon>
        <taxon>metagenomes</taxon>
        <taxon>ecological metagenomes</taxon>
    </lineage>
</organism>
<sequence length="259" mass="29249">MHSIQHPADAYQATIFHIDNPSMKELCEPVEGVVPENAREKLSRFKIRMASNPVRQDFARMLVQKMYSNRGYDTDDAARPAEDPPPSQLTLIASAPDETPLGTMSVIFDSGNGLPADAVYKDLLDPLRREGRRLIEVGRLAIDRTEASRRLFAGMVHVILIYASAIHRYTDMVIEVNPRHVGYYRKILKFEIIGEARHCPRVNATAVLMHIKIKDMLGHAKTMGGQGHRRTDEKSLYPYFFSPQDALGILARVLADQLR</sequence>
<dbReference type="InterPro" id="IPR054597">
    <property type="entry name" value="FeeM_cat"/>
</dbReference>